<name>A0A183MTA5_9TREM</name>
<gene>
    <name evidence="1" type="ORF">SMRZ_LOCUS19280</name>
</gene>
<dbReference type="EMBL" id="UZAI01017912">
    <property type="protein sequence ID" value="VDP31044.1"/>
    <property type="molecule type" value="Genomic_DNA"/>
</dbReference>
<evidence type="ECO:0000313" key="2">
    <source>
        <dbReference type="Proteomes" id="UP000277204"/>
    </source>
</evidence>
<dbReference type="Proteomes" id="UP000277204">
    <property type="component" value="Unassembled WGS sequence"/>
</dbReference>
<proteinExistence type="predicted"/>
<dbReference type="AlphaFoldDB" id="A0A183MTA5"/>
<organism evidence="1 2">
    <name type="scientific">Schistosoma margrebowiei</name>
    <dbReference type="NCBI Taxonomy" id="48269"/>
    <lineage>
        <taxon>Eukaryota</taxon>
        <taxon>Metazoa</taxon>
        <taxon>Spiralia</taxon>
        <taxon>Lophotrochozoa</taxon>
        <taxon>Platyhelminthes</taxon>
        <taxon>Trematoda</taxon>
        <taxon>Digenea</taxon>
        <taxon>Strigeidida</taxon>
        <taxon>Schistosomatoidea</taxon>
        <taxon>Schistosomatidae</taxon>
        <taxon>Schistosoma</taxon>
    </lineage>
</organism>
<accession>A0A183MTA5</accession>
<keyword evidence="2" id="KW-1185">Reference proteome</keyword>
<reference evidence="1 2" key="1">
    <citation type="submission" date="2018-11" db="EMBL/GenBank/DDBJ databases">
        <authorList>
            <consortium name="Pathogen Informatics"/>
        </authorList>
    </citation>
    <scope>NUCLEOTIDE SEQUENCE [LARGE SCALE GENOMIC DNA]</scope>
    <source>
        <strain evidence="1 2">Zambia</strain>
    </source>
</reference>
<sequence length="152" mass="17664">MENSHSITFDGKAMEEMESFTYLESIIDKQERNDADVKESSGKTRAETWRTITASIKNVQVFINSCLWKILNVRWPDTISNNLLCERTNQLPAEKEASQRCWSRIGHTLWKSSNRITRQVQTWNPEGEKKSEIPGITLLRESETDMKRINSN</sequence>
<evidence type="ECO:0000313" key="1">
    <source>
        <dbReference type="EMBL" id="VDP31044.1"/>
    </source>
</evidence>
<protein>
    <submittedName>
        <fullName evidence="1">Uncharacterized protein</fullName>
    </submittedName>
</protein>